<evidence type="ECO:0008006" key="16">
    <source>
        <dbReference type="Google" id="ProtNLM"/>
    </source>
</evidence>
<feature type="transmembrane region" description="Helical" evidence="13">
    <location>
        <begin position="478"/>
        <end position="500"/>
    </location>
</feature>
<comment type="subcellular location">
    <subcellularLocation>
        <location evidence="1">Membrane</location>
        <topology evidence="1">Multi-pass membrane protein</topology>
    </subcellularLocation>
</comment>
<keyword evidence="6 13" id="KW-1133">Transmembrane helix</keyword>
<dbReference type="InterPro" id="IPR001873">
    <property type="entry name" value="ENaC"/>
</dbReference>
<keyword evidence="11 12" id="KW-0407">Ion channel</keyword>
<feature type="transmembrane region" description="Helical" evidence="13">
    <location>
        <begin position="39"/>
        <end position="60"/>
    </location>
</feature>
<gene>
    <name evidence="14" type="ORF">Zmor_023713</name>
</gene>
<dbReference type="GO" id="GO:0005886">
    <property type="term" value="C:plasma membrane"/>
    <property type="evidence" value="ECO:0007669"/>
    <property type="project" value="TreeGrafter"/>
</dbReference>
<keyword evidence="8 12" id="KW-0406">Ion transport</keyword>
<evidence type="ECO:0000256" key="13">
    <source>
        <dbReference type="SAM" id="Phobius"/>
    </source>
</evidence>
<dbReference type="InterPro" id="IPR020903">
    <property type="entry name" value="ENaC_CS"/>
</dbReference>
<evidence type="ECO:0000256" key="6">
    <source>
        <dbReference type="ARBA" id="ARBA00022989"/>
    </source>
</evidence>
<dbReference type="Pfam" id="PF00858">
    <property type="entry name" value="ASC"/>
    <property type="match status" value="1"/>
</dbReference>
<dbReference type="Gene3D" id="1.10.287.770">
    <property type="entry name" value="YojJ-like"/>
    <property type="match status" value="1"/>
</dbReference>
<evidence type="ECO:0000256" key="1">
    <source>
        <dbReference type="ARBA" id="ARBA00004141"/>
    </source>
</evidence>
<evidence type="ECO:0000256" key="11">
    <source>
        <dbReference type="ARBA" id="ARBA00023303"/>
    </source>
</evidence>
<dbReference type="PROSITE" id="PS01206">
    <property type="entry name" value="ASC"/>
    <property type="match status" value="1"/>
</dbReference>
<dbReference type="Proteomes" id="UP001168821">
    <property type="component" value="Unassembled WGS sequence"/>
</dbReference>
<evidence type="ECO:0000256" key="5">
    <source>
        <dbReference type="ARBA" id="ARBA00022692"/>
    </source>
</evidence>
<name>A0AA38I3V6_9CUCU</name>
<reference evidence="14" key="1">
    <citation type="journal article" date="2023" name="G3 (Bethesda)">
        <title>Whole genome assemblies of Zophobas morio and Tenebrio molitor.</title>
        <authorList>
            <person name="Kaur S."/>
            <person name="Stinson S.A."/>
            <person name="diCenzo G.C."/>
        </authorList>
    </citation>
    <scope>NUCLEOTIDE SEQUENCE</scope>
    <source>
        <strain evidence="14">QUZm001</strain>
    </source>
</reference>
<dbReference type="PRINTS" id="PR01078">
    <property type="entry name" value="AMINACHANNEL"/>
</dbReference>
<keyword evidence="15" id="KW-1185">Reference proteome</keyword>
<evidence type="ECO:0000256" key="8">
    <source>
        <dbReference type="ARBA" id="ARBA00023065"/>
    </source>
</evidence>
<keyword evidence="5 12" id="KW-0812">Transmembrane</keyword>
<evidence type="ECO:0000256" key="9">
    <source>
        <dbReference type="ARBA" id="ARBA00023136"/>
    </source>
</evidence>
<sequence>MKKNFLKNMHIQFRDYCNHTSVHGFQYFGEKNRHIVERIWWLIVFVICLAACVISIYAVYKKWEESPVIVNFGNTRTPIYTIPFPAVTICPEAKSDRRIFNFTEVVYKMVDGIPLNLSEKVRFEYMSLICNQYPELNYTNNGTFSEEFYDVLKAVTPKFQILGCSFFEDVNDRCEFYVPVITEEGICYSFNMLDGQEIYRNTVLPLKDYYQRPGFVYENSSIWSLQDGYSENAGLYAYPIRAFSAGAKSGLTLNILTPSEDLDYTCKDALQGYKVMLHTPMTIPRPSKKYFRVPLDQSVMGAIEPVMITTSSRVKTYNYERRKCFLSNERQLRYFKNYTASNCNLECLTNYTLDVCGCVNFYMPRENGTKICGTGQVECMKSRESRLRKFYLTTKIENPGYLKEFDCNCLPLCTDLTYEVAISQINYEWKKRAFAQRRLPGVRVNSHVSALTLFFKSDGFITSERNELYGPIDFISNFGGLLGLFTGFSVLSLMEFFYFLSIRIICNVRLFGQWAGVEKE</sequence>
<keyword evidence="7" id="KW-0915">Sodium</keyword>
<evidence type="ECO:0000313" key="14">
    <source>
        <dbReference type="EMBL" id="KAJ3646109.1"/>
    </source>
</evidence>
<comment type="caution">
    <text evidence="14">The sequence shown here is derived from an EMBL/GenBank/DDBJ whole genome shotgun (WGS) entry which is preliminary data.</text>
</comment>
<evidence type="ECO:0000313" key="15">
    <source>
        <dbReference type="Proteomes" id="UP001168821"/>
    </source>
</evidence>
<evidence type="ECO:0000256" key="10">
    <source>
        <dbReference type="ARBA" id="ARBA00023201"/>
    </source>
</evidence>
<dbReference type="EMBL" id="JALNTZ010000007">
    <property type="protein sequence ID" value="KAJ3646109.1"/>
    <property type="molecule type" value="Genomic_DNA"/>
</dbReference>
<keyword evidence="9 13" id="KW-0472">Membrane</keyword>
<evidence type="ECO:0000256" key="2">
    <source>
        <dbReference type="ARBA" id="ARBA00007193"/>
    </source>
</evidence>
<keyword evidence="4 12" id="KW-0894">Sodium channel</keyword>
<organism evidence="14 15">
    <name type="scientific">Zophobas morio</name>
    <dbReference type="NCBI Taxonomy" id="2755281"/>
    <lineage>
        <taxon>Eukaryota</taxon>
        <taxon>Metazoa</taxon>
        <taxon>Ecdysozoa</taxon>
        <taxon>Arthropoda</taxon>
        <taxon>Hexapoda</taxon>
        <taxon>Insecta</taxon>
        <taxon>Pterygota</taxon>
        <taxon>Neoptera</taxon>
        <taxon>Endopterygota</taxon>
        <taxon>Coleoptera</taxon>
        <taxon>Polyphaga</taxon>
        <taxon>Cucujiformia</taxon>
        <taxon>Tenebrionidae</taxon>
        <taxon>Zophobas</taxon>
    </lineage>
</organism>
<dbReference type="AlphaFoldDB" id="A0AA38I3V6"/>
<dbReference type="PANTHER" id="PTHR11690:SF288">
    <property type="entry name" value="AMILORIDE-SENSITIVE NA+ CHANNEL-RELATED"/>
    <property type="match status" value="1"/>
</dbReference>
<keyword evidence="3 12" id="KW-0813">Transport</keyword>
<evidence type="ECO:0000256" key="12">
    <source>
        <dbReference type="RuleBase" id="RU000679"/>
    </source>
</evidence>
<dbReference type="Gene3D" id="2.60.470.10">
    <property type="entry name" value="Acid-sensing ion channels like domains"/>
    <property type="match status" value="1"/>
</dbReference>
<dbReference type="GO" id="GO:0015280">
    <property type="term" value="F:ligand-gated sodium channel activity"/>
    <property type="evidence" value="ECO:0007669"/>
    <property type="project" value="TreeGrafter"/>
</dbReference>
<evidence type="ECO:0000256" key="3">
    <source>
        <dbReference type="ARBA" id="ARBA00022448"/>
    </source>
</evidence>
<dbReference type="PANTHER" id="PTHR11690">
    <property type="entry name" value="AMILORIDE-SENSITIVE SODIUM CHANNEL-RELATED"/>
    <property type="match status" value="1"/>
</dbReference>
<accession>A0AA38I3V6</accession>
<proteinExistence type="inferred from homology"/>
<evidence type="ECO:0000256" key="7">
    <source>
        <dbReference type="ARBA" id="ARBA00023053"/>
    </source>
</evidence>
<keyword evidence="10 12" id="KW-0739">Sodium transport</keyword>
<comment type="similarity">
    <text evidence="2 12">Belongs to the amiloride-sensitive sodium channel (TC 1.A.6) family.</text>
</comment>
<evidence type="ECO:0000256" key="4">
    <source>
        <dbReference type="ARBA" id="ARBA00022461"/>
    </source>
</evidence>
<protein>
    <recommendedName>
        <fullName evidence="16">Pickpocket protein 28</fullName>
    </recommendedName>
</protein>